<comment type="caution">
    <text evidence="1">The sequence shown here is derived from an EMBL/GenBank/DDBJ whole genome shotgun (WGS) entry which is preliminary data.</text>
</comment>
<dbReference type="Proteomes" id="UP001076464">
    <property type="component" value="Unassembled WGS sequence"/>
</dbReference>
<name>A0ACC6C6J6_9BURK</name>
<evidence type="ECO:0000313" key="2">
    <source>
        <dbReference type="Proteomes" id="UP001076464"/>
    </source>
</evidence>
<sequence length="460" mass="48273">MKLNQLPELQRREFLRRASALGVAGAAAPWALNLAVMGEAAAQSAASDYKALVCVFLNGGNDYGNTLIPFDAASHAEYATIRQTLATPRDALAATALAGSIGGRQMALAPQMPRLKALWDAGRLGVQLNVGTLVQPTTLAQYKAKSVPLPPKLFSHNDQQSLWQASTPEGATSGWGGRVGDLFLSGNNPSTFTCMNVAGNAVFMSGKQAVQYQVSTAGAVPINGVTRSLFGSAACSTALRSLITADRTHWMEAELNRVVKRSVDAQAVLGTALANQAALGTVFDTTASLSNQLLMVARLIAARQALGAKRQVFFVALGGFDLHDLLLSKQPLLLKQIDDAMASFYAATVELGVADQVTTFTASDFGRTLTSNGDGSDHGWGSHHFVMGGAVKGGRYYGALPSVSVNGPDDVGQGRLLPTTSVDQLAATLATWMGVSATDLPLVLPQIGNYTQKDLGYFAA</sequence>
<proteinExistence type="predicted"/>
<dbReference type="EMBL" id="JAPPUY010000001">
    <property type="protein sequence ID" value="MCY4744041.1"/>
    <property type="molecule type" value="Genomic_DNA"/>
</dbReference>
<reference evidence="1" key="1">
    <citation type="submission" date="2022-08" db="EMBL/GenBank/DDBJ databases">
        <title>Genome sequencing of Pelomonas sp. UHG3.</title>
        <authorList>
            <person name="So Y."/>
        </authorList>
    </citation>
    <scope>NUCLEOTIDE SEQUENCE</scope>
    <source>
        <strain evidence="1">UHG3</strain>
    </source>
</reference>
<gene>
    <name evidence="1" type="ORF">NYO99_03560</name>
</gene>
<accession>A0ACC6C6J6</accession>
<evidence type="ECO:0000313" key="1">
    <source>
        <dbReference type="EMBL" id="MCY4744041.1"/>
    </source>
</evidence>
<keyword evidence="2" id="KW-1185">Reference proteome</keyword>
<protein>
    <submittedName>
        <fullName evidence="1">DUF1501 domain-containing protein</fullName>
    </submittedName>
</protein>
<organism evidence="1 2">
    <name type="scientific">Roseateles hydrophilus</name>
    <dbReference type="NCBI Taxonomy" id="2975054"/>
    <lineage>
        <taxon>Bacteria</taxon>
        <taxon>Pseudomonadati</taxon>
        <taxon>Pseudomonadota</taxon>
        <taxon>Betaproteobacteria</taxon>
        <taxon>Burkholderiales</taxon>
        <taxon>Sphaerotilaceae</taxon>
        <taxon>Roseateles</taxon>
    </lineage>
</organism>